<evidence type="ECO:0000313" key="2">
    <source>
        <dbReference type="Proteomes" id="UP000324781"/>
    </source>
</evidence>
<sequence length="103" mass="11586">MNEVKELLEFIADIYLFEENGGAMPGDGWSGMMPSFNMDGVLIASRVLSDKPVLPKGEWHEVIIQLPYGDKFEEIKGTLKNNYEFKLNFGGKVLGKGIIKYID</sequence>
<protein>
    <recommendedName>
        <fullName evidence="3">Elongation factor Tu</fullName>
    </recommendedName>
</protein>
<evidence type="ECO:0008006" key="3">
    <source>
        <dbReference type="Google" id="ProtNLM"/>
    </source>
</evidence>
<dbReference type="Proteomes" id="UP000324781">
    <property type="component" value="Unassembled WGS sequence"/>
</dbReference>
<gene>
    <name evidence="1" type="ORF">SAMN05444373_10721</name>
</gene>
<keyword evidence="2" id="KW-1185">Reference proteome</keyword>
<accession>A0A1M6KA95</accession>
<name>A0A1M6KA95_9FIRM</name>
<dbReference type="AlphaFoldDB" id="A0A1M6KA95"/>
<organism evidence="1 2">
    <name type="scientific">Thermoclostridium caenicola</name>
    <dbReference type="NCBI Taxonomy" id="659425"/>
    <lineage>
        <taxon>Bacteria</taxon>
        <taxon>Bacillati</taxon>
        <taxon>Bacillota</taxon>
        <taxon>Clostridia</taxon>
        <taxon>Eubacteriales</taxon>
        <taxon>Oscillospiraceae</taxon>
        <taxon>Thermoclostridium</taxon>
    </lineage>
</organism>
<dbReference type="EMBL" id="FQZP01000072">
    <property type="protein sequence ID" value="SHJ55813.1"/>
    <property type="molecule type" value="Genomic_DNA"/>
</dbReference>
<evidence type="ECO:0000313" key="1">
    <source>
        <dbReference type="EMBL" id="SHJ55813.1"/>
    </source>
</evidence>
<proteinExistence type="predicted"/>
<dbReference type="RefSeq" id="WP_243133288.1">
    <property type="nucleotide sequence ID" value="NZ_DAONMB010000007.1"/>
</dbReference>
<reference evidence="1 2" key="1">
    <citation type="submission" date="2016-11" db="EMBL/GenBank/DDBJ databases">
        <authorList>
            <person name="Varghese N."/>
            <person name="Submissions S."/>
        </authorList>
    </citation>
    <scope>NUCLEOTIDE SEQUENCE [LARGE SCALE GENOMIC DNA]</scope>
    <source>
        <strain evidence="1 2">DSM 19027</strain>
    </source>
</reference>